<dbReference type="Proteomes" id="UP000187203">
    <property type="component" value="Unassembled WGS sequence"/>
</dbReference>
<evidence type="ECO:0000313" key="2">
    <source>
        <dbReference type="Proteomes" id="UP000187203"/>
    </source>
</evidence>
<evidence type="ECO:0000313" key="1">
    <source>
        <dbReference type="EMBL" id="OMO93564.1"/>
    </source>
</evidence>
<keyword evidence="2" id="KW-1185">Reference proteome</keyword>
<dbReference type="AlphaFoldDB" id="A0A1R3JFG3"/>
<dbReference type="EMBL" id="AWUE01016255">
    <property type="protein sequence ID" value="OMO93564.1"/>
    <property type="molecule type" value="Genomic_DNA"/>
</dbReference>
<sequence>MGYTISSRRSMPSLLLPIHNRRRYSISFTPSTALPPAT</sequence>
<comment type="caution">
    <text evidence="1">The sequence shown here is derived from an EMBL/GenBank/DDBJ whole genome shotgun (WGS) entry which is preliminary data.</text>
</comment>
<accession>A0A1R3JFG3</accession>
<proteinExistence type="predicted"/>
<organism evidence="1 2">
    <name type="scientific">Corchorus olitorius</name>
    <dbReference type="NCBI Taxonomy" id="93759"/>
    <lineage>
        <taxon>Eukaryota</taxon>
        <taxon>Viridiplantae</taxon>
        <taxon>Streptophyta</taxon>
        <taxon>Embryophyta</taxon>
        <taxon>Tracheophyta</taxon>
        <taxon>Spermatophyta</taxon>
        <taxon>Magnoliopsida</taxon>
        <taxon>eudicotyledons</taxon>
        <taxon>Gunneridae</taxon>
        <taxon>Pentapetalae</taxon>
        <taxon>rosids</taxon>
        <taxon>malvids</taxon>
        <taxon>Malvales</taxon>
        <taxon>Malvaceae</taxon>
        <taxon>Grewioideae</taxon>
        <taxon>Apeibeae</taxon>
        <taxon>Corchorus</taxon>
    </lineage>
</organism>
<reference evidence="2" key="1">
    <citation type="submission" date="2013-09" db="EMBL/GenBank/DDBJ databases">
        <title>Corchorus olitorius genome sequencing.</title>
        <authorList>
            <person name="Alam M."/>
            <person name="Haque M.S."/>
            <person name="Islam M.S."/>
            <person name="Emdad E.M."/>
            <person name="Islam M.M."/>
            <person name="Ahmed B."/>
            <person name="Halim A."/>
            <person name="Hossen Q.M.M."/>
            <person name="Hossain M.Z."/>
            <person name="Ahmed R."/>
            <person name="Khan M.M."/>
            <person name="Islam R."/>
            <person name="Rashid M.M."/>
            <person name="Khan S.A."/>
            <person name="Rahman M.S."/>
            <person name="Alam M."/>
            <person name="Yahiya A.S."/>
            <person name="Khan M.S."/>
            <person name="Azam M.S."/>
            <person name="Haque T."/>
            <person name="Lashkar M.Z.H."/>
            <person name="Akhand A.I."/>
            <person name="Morshed G."/>
            <person name="Roy S."/>
            <person name="Uddin K.S."/>
            <person name="Rabeya T."/>
            <person name="Hossain A.S."/>
            <person name="Chowdhury A."/>
            <person name="Snigdha A.R."/>
            <person name="Mortoza M.S."/>
            <person name="Matin S.A."/>
            <person name="Hoque S.M.E."/>
            <person name="Islam M.K."/>
            <person name="Roy D.K."/>
            <person name="Haider R."/>
            <person name="Moosa M.M."/>
            <person name="Elias S.M."/>
            <person name="Hasan A.M."/>
            <person name="Jahan S."/>
            <person name="Shafiuddin M."/>
            <person name="Mahmood N."/>
            <person name="Shommy N.S."/>
        </authorList>
    </citation>
    <scope>NUCLEOTIDE SEQUENCE [LARGE SCALE GENOMIC DNA]</scope>
    <source>
        <strain evidence="2">cv. O-4</strain>
    </source>
</reference>
<protein>
    <submittedName>
        <fullName evidence="1">Uncharacterized protein</fullName>
    </submittedName>
</protein>
<name>A0A1R3JFG3_9ROSI</name>
<gene>
    <name evidence="1" type="ORF">COLO4_16832</name>
</gene>